<gene>
    <name evidence="1" type="ORF">B296_00028901</name>
</gene>
<protein>
    <submittedName>
        <fullName evidence="1">Uncharacterized protein</fullName>
    </submittedName>
</protein>
<organism evidence="1 2">
    <name type="scientific">Ensete ventricosum</name>
    <name type="common">Abyssinian banana</name>
    <name type="synonym">Musa ensete</name>
    <dbReference type="NCBI Taxonomy" id="4639"/>
    <lineage>
        <taxon>Eukaryota</taxon>
        <taxon>Viridiplantae</taxon>
        <taxon>Streptophyta</taxon>
        <taxon>Embryophyta</taxon>
        <taxon>Tracheophyta</taxon>
        <taxon>Spermatophyta</taxon>
        <taxon>Magnoliopsida</taxon>
        <taxon>Liliopsida</taxon>
        <taxon>Zingiberales</taxon>
        <taxon>Musaceae</taxon>
        <taxon>Ensete</taxon>
    </lineage>
</organism>
<dbReference type="EMBL" id="AMZH03015526">
    <property type="protein sequence ID" value="RRT45911.1"/>
    <property type="molecule type" value="Genomic_DNA"/>
</dbReference>
<accession>A0A426Y303</accession>
<dbReference type="Proteomes" id="UP000287651">
    <property type="component" value="Unassembled WGS sequence"/>
</dbReference>
<comment type="caution">
    <text evidence="1">The sequence shown here is derived from an EMBL/GenBank/DDBJ whole genome shotgun (WGS) entry which is preliminary data.</text>
</comment>
<dbReference type="AlphaFoldDB" id="A0A426Y303"/>
<evidence type="ECO:0000313" key="1">
    <source>
        <dbReference type="EMBL" id="RRT45911.1"/>
    </source>
</evidence>
<sequence>MKTIALIETSIVRKKRQRQVRKKRQWLGSQLEAAATVEEGTAGKGGAATWGATAVVRWQRRKATTRLAATAGMSVAVEGAVGSDYGSMTMWNHLSWRATRMSLPFPVVAATLYYSLSHPKRRRRCLLYPLSQSLLASLLHRCPLPLPSLCEAPPPTSAGATPPPLLAPVIPFLPKSSSSTHLVGCHNPRCLWIHPRDRLSYCPSYNSTSVDGCPVVPCPPYALIYGSGSTTDRLMDLIGFSNLAPVELSVLSQLGCHCRRSQPSLYLYHG</sequence>
<reference evidence="1 2" key="1">
    <citation type="journal article" date="2014" name="Agronomy (Basel)">
        <title>A Draft Genome Sequence for Ensete ventricosum, the Drought-Tolerant Tree Against Hunger.</title>
        <authorList>
            <person name="Harrison J."/>
            <person name="Moore K.A."/>
            <person name="Paszkiewicz K."/>
            <person name="Jones T."/>
            <person name="Grant M."/>
            <person name="Ambacheew D."/>
            <person name="Muzemil S."/>
            <person name="Studholme D.J."/>
        </authorList>
    </citation>
    <scope>NUCLEOTIDE SEQUENCE [LARGE SCALE GENOMIC DNA]</scope>
</reference>
<evidence type="ECO:0000313" key="2">
    <source>
        <dbReference type="Proteomes" id="UP000287651"/>
    </source>
</evidence>
<proteinExistence type="predicted"/>
<name>A0A426Y303_ENSVE</name>